<evidence type="ECO:0000259" key="3">
    <source>
        <dbReference type="PROSITE" id="PS51025"/>
    </source>
</evidence>
<dbReference type="InterPro" id="IPR036483">
    <property type="entry name" value="PWI_dom_sf"/>
</dbReference>
<dbReference type="PANTHER" id="PTHR18806:SF4">
    <property type="entry name" value="RNA-BINDING PROTEIN 25"/>
    <property type="match status" value="1"/>
</dbReference>
<feature type="domain" description="PWI" evidence="3">
    <location>
        <begin position="677"/>
        <end position="770"/>
    </location>
</feature>
<evidence type="ECO:0000313" key="5">
    <source>
        <dbReference type="Proteomes" id="UP000002762"/>
    </source>
</evidence>
<evidence type="ECO:0000256" key="1">
    <source>
        <dbReference type="ARBA" id="ARBA00022664"/>
    </source>
</evidence>
<reference evidence="4 5" key="1">
    <citation type="journal article" date="2012" name="Sci. Rep.">
        <title>Genomic perspectives on the evolution of fungal entomopathogenicity in Beauveria bassiana.</title>
        <authorList>
            <person name="Xiao G."/>
            <person name="Ying S.H."/>
            <person name="Zheng P."/>
            <person name="Wang Z.L."/>
            <person name="Zhang S."/>
            <person name="Xie X.Q."/>
            <person name="Shang Y."/>
            <person name="St Leger R.J."/>
            <person name="Zhao G.P."/>
            <person name="Wang C."/>
            <person name="Feng M.G."/>
        </authorList>
    </citation>
    <scope>NUCLEOTIDE SEQUENCE [LARGE SCALE GENOMIC DNA]</scope>
    <source>
        <strain evidence="4 5">ARSEF 2860</strain>
    </source>
</reference>
<feature type="compositionally biased region" description="Basic and acidic residues" evidence="2">
    <location>
        <begin position="553"/>
        <end position="568"/>
    </location>
</feature>
<feature type="compositionally biased region" description="Basic and acidic residues" evidence="2">
    <location>
        <begin position="526"/>
        <end position="546"/>
    </location>
</feature>
<feature type="compositionally biased region" description="Basic and acidic residues" evidence="2">
    <location>
        <begin position="353"/>
        <end position="367"/>
    </location>
</feature>
<dbReference type="Pfam" id="PF01480">
    <property type="entry name" value="PWI"/>
    <property type="match status" value="1"/>
</dbReference>
<protein>
    <submittedName>
        <fullName evidence="4">RNA-binding protein RBM25</fullName>
    </submittedName>
</protein>
<proteinExistence type="predicted"/>
<feature type="compositionally biased region" description="Basic and acidic residues" evidence="2">
    <location>
        <begin position="495"/>
        <end position="518"/>
    </location>
</feature>
<keyword evidence="1" id="KW-0507">mRNA processing</keyword>
<dbReference type="SMART" id="SM00311">
    <property type="entry name" value="PWI"/>
    <property type="match status" value="1"/>
</dbReference>
<feature type="region of interest" description="Disordered" evidence="2">
    <location>
        <begin position="635"/>
        <end position="654"/>
    </location>
</feature>
<accession>J4WGS5</accession>
<gene>
    <name evidence="4" type="ORF">BBA_02135</name>
</gene>
<dbReference type="Proteomes" id="UP000002762">
    <property type="component" value="Unassembled WGS sequence"/>
</dbReference>
<dbReference type="RefSeq" id="XP_008595454.1">
    <property type="nucleotide sequence ID" value="XM_008597232.1"/>
</dbReference>
<feature type="compositionally biased region" description="Low complexity" evidence="2">
    <location>
        <begin position="573"/>
        <end position="584"/>
    </location>
</feature>
<name>J4WGS5_BEAB2</name>
<keyword evidence="5" id="KW-1185">Reference proteome</keyword>
<feature type="region of interest" description="Disordered" evidence="2">
    <location>
        <begin position="353"/>
        <end position="584"/>
    </location>
</feature>
<dbReference type="GO" id="GO:0006397">
    <property type="term" value="P:mRNA processing"/>
    <property type="evidence" value="ECO:0007669"/>
    <property type="project" value="UniProtKB-KW"/>
</dbReference>
<dbReference type="InParanoid" id="J4WGS5"/>
<dbReference type="AlphaFoldDB" id="J4WGS5"/>
<dbReference type="HOGENOM" id="CLU_009938_0_0_1"/>
<feature type="compositionally biased region" description="Basic and acidic residues" evidence="2">
    <location>
        <begin position="426"/>
        <end position="477"/>
    </location>
</feature>
<dbReference type="GO" id="GO:0005681">
    <property type="term" value="C:spliceosomal complex"/>
    <property type="evidence" value="ECO:0007669"/>
    <property type="project" value="TreeGrafter"/>
</dbReference>
<organism evidence="4 5">
    <name type="scientific">Beauveria bassiana (strain ARSEF 2860)</name>
    <name type="common">White muscardine disease fungus</name>
    <name type="synonym">Tritirachium shiotae</name>
    <dbReference type="NCBI Taxonomy" id="655819"/>
    <lineage>
        <taxon>Eukaryota</taxon>
        <taxon>Fungi</taxon>
        <taxon>Dikarya</taxon>
        <taxon>Ascomycota</taxon>
        <taxon>Pezizomycotina</taxon>
        <taxon>Sordariomycetes</taxon>
        <taxon>Hypocreomycetidae</taxon>
        <taxon>Hypocreales</taxon>
        <taxon>Cordycipitaceae</taxon>
        <taxon>Beauveria</taxon>
    </lineage>
</organism>
<feature type="compositionally biased region" description="Gly residues" evidence="2">
    <location>
        <begin position="643"/>
        <end position="654"/>
    </location>
</feature>
<dbReference type="InterPro" id="IPR002483">
    <property type="entry name" value="PWI_dom"/>
</dbReference>
<evidence type="ECO:0000313" key="4">
    <source>
        <dbReference type="EMBL" id="EJP69100.1"/>
    </source>
</evidence>
<dbReference type="STRING" id="655819.J4WGS5"/>
<feature type="region of interest" description="Disordered" evidence="2">
    <location>
        <begin position="26"/>
        <end position="133"/>
    </location>
</feature>
<feature type="compositionally biased region" description="Gly residues" evidence="2">
    <location>
        <begin position="399"/>
        <end position="411"/>
    </location>
</feature>
<dbReference type="InterPro" id="IPR052768">
    <property type="entry name" value="RBM25"/>
</dbReference>
<dbReference type="EMBL" id="JH725153">
    <property type="protein sequence ID" value="EJP69100.1"/>
    <property type="molecule type" value="Genomic_DNA"/>
</dbReference>
<feature type="compositionally biased region" description="Pro residues" evidence="2">
    <location>
        <begin position="38"/>
        <end position="63"/>
    </location>
</feature>
<dbReference type="GO" id="GO:0003729">
    <property type="term" value="F:mRNA binding"/>
    <property type="evidence" value="ECO:0007669"/>
    <property type="project" value="TreeGrafter"/>
</dbReference>
<evidence type="ECO:0000256" key="2">
    <source>
        <dbReference type="SAM" id="MobiDB-lite"/>
    </source>
</evidence>
<dbReference type="GeneID" id="19885147"/>
<dbReference type="OrthoDB" id="6275295at2759"/>
<dbReference type="Gene3D" id="1.20.1390.10">
    <property type="entry name" value="PWI domain"/>
    <property type="match status" value="1"/>
</dbReference>
<sequence>MSYNQHGGMFWASRVECTANKVVGSPYGAPPGYGGYGNPPPGMSAPPGLGAPPPGVPARPGMPPGMQQANAPSAGRGPPASFQPPNIPNINFSAPVIRLGTTGPAGGNDRSDGPRGGGRPGLGMDRGQDSGRLLNRDVSQVLIPPTAEEKLRTMFIHEIPEGVGSDGIQKILSAVGRLRRWEALDSVMNDHKGAKFGFALFEDVESLHNAARLLVEEEVQVPKTKQPIATEQPKDDTFEDFEKVKLQTTLDASTVNYLEAFRKEEEEADAGEAHARAQLKYALRDLFYPLSASTSRHVDTVMDNAGNGEAVEVVNIGLAQEDELADIPAEIREVVLKEIAAFRERSNQHDLERLRGEEEFEEQERRRNGASRPAPQEGSNGIPLGPRGAPSGPRAQNGTSGGDFVNGGVENGGITYRDDDTDASDEELHRRHLDEEKASADRLYSEAERKWASRERARQAALDRERNREKDGAEAQRRRAQARLAQDKEWDDEREASRKTHPYYRDHAAWARKRAGDRADEEAKDEADRRQEKEDERRAAAQRERALGMADSFLDKQAEESSRPRETETDSTAAAAAAAPAAAPQPFKLSLGAAAQKAQASRGAAAARRRTVAEVEGLLDDEEEQDATRRLRPLIPLEHDDGGSGAVGGAGGAAGMTDEEVSRAVRALAQEIPSDREGLWRWEVQWDHMDEGVVADRLRPFVEKKIVEYLGVQEEMLVEAVEEHLRKHGTAAALVEELEGALDDEAEDLVKKLWRMVIFFTESEKRGLPA</sequence>
<dbReference type="PROSITE" id="PS51025">
    <property type="entry name" value="PWI"/>
    <property type="match status" value="1"/>
</dbReference>
<dbReference type="PANTHER" id="PTHR18806">
    <property type="entry name" value="RBM25 PROTEIN"/>
    <property type="match status" value="1"/>
</dbReference>
<dbReference type="SUPFAM" id="SSF101233">
    <property type="entry name" value="PWI domain"/>
    <property type="match status" value="1"/>
</dbReference>